<proteinExistence type="predicted"/>
<dbReference type="GO" id="GO:0019899">
    <property type="term" value="F:enzyme binding"/>
    <property type="evidence" value="ECO:0007669"/>
    <property type="project" value="TreeGrafter"/>
</dbReference>
<keyword evidence="5" id="KW-1185">Reference proteome</keyword>
<dbReference type="Proteomes" id="UP001142489">
    <property type="component" value="Unassembled WGS sequence"/>
</dbReference>
<dbReference type="AlphaFoldDB" id="A0A9Q0Y3S0"/>
<dbReference type="InterPro" id="IPR054017">
    <property type="entry name" value="GKRP_SIS_2"/>
</dbReference>
<dbReference type="InterPro" id="IPR040190">
    <property type="entry name" value="MURQ/GCKR"/>
</dbReference>
<dbReference type="Pfam" id="PF20741">
    <property type="entry name" value="GKRP-like_C"/>
    <property type="match status" value="1"/>
</dbReference>
<dbReference type="Gene3D" id="1.10.8.1080">
    <property type="match status" value="2"/>
</dbReference>
<dbReference type="GO" id="GO:1901135">
    <property type="term" value="P:carbohydrate derivative metabolic process"/>
    <property type="evidence" value="ECO:0007669"/>
    <property type="project" value="InterPro"/>
</dbReference>
<feature type="compositionally biased region" description="Basic and acidic residues" evidence="2">
    <location>
        <begin position="385"/>
        <end position="396"/>
    </location>
</feature>
<feature type="compositionally biased region" description="Basic residues" evidence="2">
    <location>
        <begin position="191"/>
        <end position="212"/>
    </location>
</feature>
<dbReference type="GO" id="GO:0030246">
    <property type="term" value="F:carbohydrate binding"/>
    <property type="evidence" value="ECO:0007669"/>
    <property type="project" value="TreeGrafter"/>
</dbReference>
<evidence type="ECO:0000313" key="5">
    <source>
        <dbReference type="Proteomes" id="UP001142489"/>
    </source>
</evidence>
<comment type="caution">
    <text evidence="4">The sequence shown here is derived from an EMBL/GenBank/DDBJ whole genome shotgun (WGS) entry which is preliminary data.</text>
</comment>
<dbReference type="GO" id="GO:0004857">
    <property type="term" value="F:enzyme inhibitor activity"/>
    <property type="evidence" value="ECO:0007669"/>
    <property type="project" value="TreeGrafter"/>
</dbReference>
<keyword evidence="1" id="KW-0119">Carbohydrate metabolism</keyword>
<dbReference type="SUPFAM" id="SSF53697">
    <property type="entry name" value="SIS domain"/>
    <property type="match status" value="1"/>
</dbReference>
<dbReference type="GO" id="GO:0005829">
    <property type="term" value="C:cytosol"/>
    <property type="evidence" value="ECO:0007669"/>
    <property type="project" value="TreeGrafter"/>
</dbReference>
<dbReference type="EMBL" id="JAPFRF010000002">
    <property type="protein sequence ID" value="KAJ7341447.1"/>
    <property type="molecule type" value="Genomic_DNA"/>
</dbReference>
<dbReference type="GO" id="GO:0042593">
    <property type="term" value="P:glucose homeostasis"/>
    <property type="evidence" value="ECO:0007669"/>
    <property type="project" value="TreeGrafter"/>
</dbReference>
<dbReference type="GO" id="GO:0005654">
    <property type="term" value="C:nucleoplasm"/>
    <property type="evidence" value="ECO:0007669"/>
    <property type="project" value="TreeGrafter"/>
</dbReference>
<dbReference type="GO" id="GO:0009750">
    <property type="term" value="P:response to fructose"/>
    <property type="evidence" value="ECO:0007669"/>
    <property type="project" value="TreeGrafter"/>
</dbReference>
<dbReference type="GO" id="GO:0070095">
    <property type="term" value="F:fructose-6-phosphate binding"/>
    <property type="evidence" value="ECO:0007669"/>
    <property type="project" value="TreeGrafter"/>
</dbReference>
<evidence type="ECO:0000256" key="2">
    <source>
        <dbReference type="SAM" id="MobiDB-lite"/>
    </source>
</evidence>
<gene>
    <name evidence="4" type="ORF">JRQ81_005550</name>
</gene>
<feature type="region of interest" description="Disordered" evidence="2">
    <location>
        <begin position="181"/>
        <end position="291"/>
    </location>
</feature>
<protein>
    <recommendedName>
        <fullName evidence="3">Glucokinase regulatory protein second SIS domain-containing protein</fullName>
    </recommendedName>
</protein>
<name>A0A9Q0Y3S0_9SAUR</name>
<dbReference type="Pfam" id="PF22198">
    <property type="entry name" value="GKRP_SIS_2"/>
    <property type="match status" value="1"/>
</dbReference>
<evidence type="ECO:0000256" key="1">
    <source>
        <dbReference type="ARBA" id="ARBA00023277"/>
    </source>
</evidence>
<dbReference type="InterPro" id="IPR046348">
    <property type="entry name" value="SIS_dom_sf"/>
</dbReference>
<feature type="region of interest" description="Disordered" evidence="2">
    <location>
        <begin position="349"/>
        <end position="400"/>
    </location>
</feature>
<sequence length="407" mass="44333">MRGTKKYSHVIDTPDPGKWEASLKKLFPSIISITWPILFLEYEGNFIQRFQRELSTKWILNTVSTGAHVLKGKILRNYMVDLRVSNTKLFDRALGILQRFTGLPQGRCREALLQVVYHPEPLSEELRAAPLGQHIARATDQPQVVPAALLCLLRHCSVPEARARLDAAPFLRAALDAALSGPGRKRAADARRRRRRTTTRRRRRSTRSRRLPAHGGCSARRSSSPPARPLSQPPRGSGWPGKRMGGGKQTHPLRPSATRWGVGWGLIPPASTPLGRHQPPTTTPPPAAAAAAEGKPVLEEAWTGAATRALRGAQLALLLALRKRPVHAPSVSGPAKRTLRPPALAPAGVRTEEAQPMEEAGRCPRAAGGKGLPAAFGETGCTSPEPRKWQIKRSESSRGCSSLVVLL</sequence>
<organism evidence="4 5">
    <name type="scientific">Phrynocephalus forsythii</name>
    <dbReference type="NCBI Taxonomy" id="171643"/>
    <lineage>
        <taxon>Eukaryota</taxon>
        <taxon>Metazoa</taxon>
        <taxon>Chordata</taxon>
        <taxon>Craniata</taxon>
        <taxon>Vertebrata</taxon>
        <taxon>Euteleostomi</taxon>
        <taxon>Lepidosauria</taxon>
        <taxon>Squamata</taxon>
        <taxon>Bifurcata</taxon>
        <taxon>Unidentata</taxon>
        <taxon>Episquamata</taxon>
        <taxon>Toxicofera</taxon>
        <taxon>Iguania</taxon>
        <taxon>Acrodonta</taxon>
        <taxon>Agamidae</taxon>
        <taxon>Agaminae</taxon>
        <taxon>Phrynocephalus</taxon>
    </lineage>
</organism>
<dbReference type="FunFam" id="1.10.8.1080:FF:000002">
    <property type="entry name" value="Glucokinase regulatory protein"/>
    <property type="match status" value="1"/>
</dbReference>
<evidence type="ECO:0000259" key="3">
    <source>
        <dbReference type="Pfam" id="PF22198"/>
    </source>
</evidence>
<accession>A0A9Q0Y3S0</accession>
<evidence type="ECO:0000313" key="4">
    <source>
        <dbReference type="EMBL" id="KAJ7341447.1"/>
    </source>
</evidence>
<dbReference type="PANTHER" id="PTHR10088">
    <property type="entry name" value="GLUCOKINASE REGULATORY PROTEIN"/>
    <property type="match status" value="1"/>
</dbReference>
<reference evidence="4" key="1">
    <citation type="journal article" date="2023" name="DNA Res.">
        <title>Chromosome-level genome assembly of Phrynocephalus forsythii using third-generation DNA sequencing and Hi-C analysis.</title>
        <authorList>
            <person name="Qi Y."/>
            <person name="Zhao W."/>
            <person name="Zhao Y."/>
            <person name="Niu C."/>
            <person name="Cao S."/>
            <person name="Zhang Y."/>
        </authorList>
    </citation>
    <scope>NUCLEOTIDE SEQUENCE</scope>
    <source>
        <tissue evidence="4">Muscle</tissue>
    </source>
</reference>
<feature type="domain" description="Glucokinase regulatory protein second SIS" evidence="3">
    <location>
        <begin position="18"/>
        <end position="71"/>
    </location>
</feature>
<dbReference type="OrthoDB" id="311172at2759"/>
<dbReference type="PANTHER" id="PTHR10088:SF4">
    <property type="entry name" value="GLUCOKINASE REGULATORY PROTEIN"/>
    <property type="match status" value="1"/>
</dbReference>